<proteinExistence type="predicted"/>
<keyword evidence="2" id="KW-1185">Reference proteome</keyword>
<evidence type="ECO:0000313" key="1">
    <source>
        <dbReference type="EMBL" id="MDR6302275.1"/>
    </source>
</evidence>
<comment type="caution">
    <text evidence="1">The sequence shown here is derived from an EMBL/GenBank/DDBJ whole genome shotgun (WGS) entry which is preliminary data.</text>
</comment>
<dbReference type="EMBL" id="JAVDQA010000013">
    <property type="protein sequence ID" value="MDR6302275.1"/>
    <property type="molecule type" value="Genomic_DNA"/>
</dbReference>
<gene>
    <name evidence="1" type="ORF">GGR31_002955</name>
</gene>
<reference evidence="1 2" key="1">
    <citation type="submission" date="2023-07" db="EMBL/GenBank/DDBJ databases">
        <title>Genomic Encyclopedia of Type Strains, Phase IV (KMG-IV): sequencing the most valuable type-strain genomes for metagenomic binning, comparative biology and taxonomic classification.</title>
        <authorList>
            <person name="Goeker M."/>
        </authorList>
    </citation>
    <scope>NUCLEOTIDE SEQUENCE [LARGE SCALE GENOMIC DNA]</scope>
    <source>
        <strain evidence="1 2">DSM 102814</strain>
    </source>
</reference>
<dbReference type="Proteomes" id="UP001257659">
    <property type="component" value="Unassembled WGS sequence"/>
</dbReference>
<protein>
    <submittedName>
        <fullName evidence="1">Uncharacterized protein</fullName>
    </submittedName>
</protein>
<name>A0ABU1KAJ2_9FLAO</name>
<organism evidence="1 2">
    <name type="scientific">Mesonia maritima</name>
    <dbReference type="NCBI Taxonomy" id="1793873"/>
    <lineage>
        <taxon>Bacteria</taxon>
        <taxon>Pseudomonadati</taxon>
        <taxon>Bacteroidota</taxon>
        <taxon>Flavobacteriia</taxon>
        <taxon>Flavobacteriales</taxon>
        <taxon>Flavobacteriaceae</taxon>
        <taxon>Mesonia</taxon>
    </lineage>
</organism>
<evidence type="ECO:0000313" key="2">
    <source>
        <dbReference type="Proteomes" id="UP001257659"/>
    </source>
</evidence>
<accession>A0ABU1KAJ2</accession>
<sequence>MKDYLPNVFFNKNNFENFYSNFSIPLSSQDDKSIICNLAYHQLFYSNNDKEFSLTYFEYAALCFMYKSLDELDSYKKSLLEGLRKEKIKFKNIVFNEAYLNVATELLVEPITGIRMFQFGNYISKFLSTLLFKNINTEHKKSFLVEAKSNNRTLQNHFYNALDRCERFHSDMSKKEFLFISQAFKNEFRQNSTYGRQLLLGLEFLENPHLYNEKLGVYSKFIYEIIRNGMQQKIEKNISKGPNL</sequence>
<dbReference type="RefSeq" id="WP_309730734.1">
    <property type="nucleotide sequence ID" value="NZ_JAVDQA010000013.1"/>
</dbReference>